<dbReference type="Proteomes" id="UP000708208">
    <property type="component" value="Unassembled WGS sequence"/>
</dbReference>
<organism evidence="1 2">
    <name type="scientific">Allacma fusca</name>
    <dbReference type="NCBI Taxonomy" id="39272"/>
    <lineage>
        <taxon>Eukaryota</taxon>
        <taxon>Metazoa</taxon>
        <taxon>Ecdysozoa</taxon>
        <taxon>Arthropoda</taxon>
        <taxon>Hexapoda</taxon>
        <taxon>Collembola</taxon>
        <taxon>Symphypleona</taxon>
        <taxon>Sminthuridae</taxon>
        <taxon>Allacma</taxon>
    </lineage>
</organism>
<dbReference type="EMBL" id="CAJVCH010571350">
    <property type="protein sequence ID" value="CAG7837271.1"/>
    <property type="molecule type" value="Genomic_DNA"/>
</dbReference>
<reference evidence="1" key="1">
    <citation type="submission" date="2021-06" db="EMBL/GenBank/DDBJ databases">
        <authorList>
            <person name="Hodson N. C."/>
            <person name="Mongue J. A."/>
            <person name="Jaron S. K."/>
        </authorList>
    </citation>
    <scope>NUCLEOTIDE SEQUENCE</scope>
</reference>
<sequence>MGVTVTKFQVYNRKRNCKEWTFVKSESQDFFSGSSLGVKPERGLLHLLRFVRPEAKARDSEPDLILGYCFAEYYNVTQMFWGV</sequence>
<name>A0A8J2Q6S3_9HEXA</name>
<protein>
    <submittedName>
        <fullName evidence="1">Uncharacterized protein</fullName>
    </submittedName>
</protein>
<comment type="caution">
    <text evidence="1">The sequence shown here is derived from an EMBL/GenBank/DDBJ whole genome shotgun (WGS) entry which is preliminary data.</text>
</comment>
<keyword evidence="2" id="KW-1185">Reference proteome</keyword>
<accession>A0A8J2Q6S3</accession>
<evidence type="ECO:0000313" key="2">
    <source>
        <dbReference type="Proteomes" id="UP000708208"/>
    </source>
</evidence>
<dbReference type="AlphaFoldDB" id="A0A8J2Q6S3"/>
<gene>
    <name evidence="1" type="ORF">AFUS01_LOCUS46412</name>
</gene>
<proteinExistence type="predicted"/>
<evidence type="ECO:0000313" key="1">
    <source>
        <dbReference type="EMBL" id="CAG7837271.1"/>
    </source>
</evidence>